<dbReference type="GO" id="GO:0005634">
    <property type="term" value="C:nucleus"/>
    <property type="evidence" value="ECO:0007669"/>
    <property type="project" value="TreeGrafter"/>
</dbReference>
<dbReference type="InterPro" id="IPR023211">
    <property type="entry name" value="DNA_pol_palm_dom_sf"/>
</dbReference>
<feature type="region of interest" description="Disordered" evidence="11">
    <location>
        <begin position="870"/>
        <end position="889"/>
    </location>
</feature>
<keyword evidence="10" id="KW-0862">Zinc</keyword>
<dbReference type="InterPro" id="IPR006134">
    <property type="entry name" value="DNA-dir_DNA_pol_B_multi_dom"/>
</dbReference>
<feature type="domain" description="EF-hand" evidence="13">
    <location>
        <begin position="524"/>
        <end position="559"/>
    </location>
</feature>
<feature type="transmembrane region" description="Helical" evidence="12">
    <location>
        <begin position="2553"/>
        <end position="2577"/>
    </location>
</feature>
<feature type="region of interest" description="Disordered" evidence="11">
    <location>
        <begin position="2134"/>
        <end position="2164"/>
    </location>
</feature>
<dbReference type="InterPro" id="IPR011992">
    <property type="entry name" value="EF-hand-dom_pair"/>
</dbReference>
<dbReference type="SUPFAM" id="SSF47473">
    <property type="entry name" value="EF-hand"/>
    <property type="match status" value="3"/>
</dbReference>
<feature type="transmembrane region" description="Helical" evidence="12">
    <location>
        <begin position="2622"/>
        <end position="2644"/>
    </location>
</feature>
<dbReference type="PROSITE" id="PS50966">
    <property type="entry name" value="ZF_SWIM"/>
    <property type="match status" value="1"/>
</dbReference>
<proteinExistence type="inferred from homology"/>
<keyword evidence="10" id="KW-0863">Zinc-finger</keyword>
<evidence type="ECO:0000313" key="16">
    <source>
        <dbReference type="Proteomes" id="UP000626109"/>
    </source>
</evidence>
<evidence type="ECO:0000256" key="10">
    <source>
        <dbReference type="PROSITE-ProRule" id="PRU00325"/>
    </source>
</evidence>
<dbReference type="GO" id="GO:0008270">
    <property type="term" value="F:zinc ion binding"/>
    <property type="evidence" value="ECO:0007669"/>
    <property type="project" value="UniProtKB-KW"/>
</dbReference>
<feature type="region of interest" description="Disordered" evidence="11">
    <location>
        <begin position="662"/>
        <end position="683"/>
    </location>
</feature>
<evidence type="ECO:0000256" key="11">
    <source>
        <dbReference type="SAM" id="MobiDB-lite"/>
    </source>
</evidence>
<name>A0A813JM68_POLGL</name>
<dbReference type="SMART" id="SM00486">
    <property type="entry name" value="POLBc"/>
    <property type="match status" value="1"/>
</dbReference>
<feature type="region of interest" description="Disordered" evidence="11">
    <location>
        <begin position="340"/>
        <end position="359"/>
    </location>
</feature>
<evidence type="ECO:0000256" key="6">
    <source>
        <dbReference type="ARBA" id="ARBA00022763"/>
    </source>
</evidence>
<dbReference type="Proteomes" id="UP000626109">
    <property type="component" value="Unassembled WGS sequence"/>
</dbReference>
<dbReference type="Gene3D" id="1.10.132.60">
    <property type="entry name" value="DNA polymerase family B, C-terminal domain"/>
    <property type="match status" value="1"/>
</dbReference>
<keyword evidence="6" id="KW-0227">DNA damage</keyword>
<dbReference type="PROSITE" id="PS50222">
    <property type="entry name" value="EF_HAND_2"/>
    <property type="match status" value="5"/>
</dbReference>
<dbReference type="SUPFAM" id="SSF53098">
    <property type="entry name" value="Ribonuclease H-like"/>
    <property type="match status" value="1"/>
</dbReference>
<feature type="compositionally biased region" description="Low complexity" evidence="11">
    <location>
        <begin position="2478"/>
        <end position="2509"/>
    </location>
</feature>
<dbReference type="InterPro" id="IPR006172">
    <property type="entry name" value="DNA-dir_DNA_pol_B"/>
</dbReference>
<keyword evidence="5" id="KW-0548">Nucleotidyltransferase</keyword>
<dbReference type="GO" id="GO:0003677">
    <property type="term" value="F:DNA binding"/>
    <property type="evidence" value="ECO:0007669"/>
    <property type="project" value="InterPro"/>
</dbReference>
<dbReference type="PROSITE" id="PS00116">
    <property type="entry name" value="DNA_POLYMERASE_B"/>
    <property type="match status" value="1"/>
</dbReference>
<gene>
    <name evidence="15" type="ORF">PGLA2088_LOCUS22767</name>
</gene>
<dbReference type="GO" id="GO:0005509">
    <property type="term" value="F:calcium ion binding"/>
    <property type="evidence" value="ECO:0007669"/>
    <property type="project" value="InterPro"/>
</dbReference>
<dbReference type="InterPro" id="IPR043502">
    <property type="entry name" value="DNA/RNA_pol_sf"/>
</dbReference>
<feature type="domain" description="EF-hand" evidence="13">
    <location>
        <begin position="161"/>
        <end position="196"/>
    </location>
</feature>
<feature type="region of interest" description="Disordered" evidence="11">
    <location>
        <begin position="46"/>
        <end position="69"/>
    </location>
</feature>
<keyword evidence="12" id="KW-0812">Transmembrane</keyword>
<dbReference type="PRINTS" id="PR00106">
    <property type="entry name" value="DNAPOLB"/>
</dbReference>
<dbReference type="PANTHER" id="PTHR45812:SF1">
    <property type="entry name" value="DNA POLYMERASE ZETA CATALYTIC SUBUNIT"/>
    <property type="match status" value="1"/>
</dbReference>
<dbReference type="InterPro" id="IPR002048">
    <property type="entry name" value="EF_hand_dom"/>
</dbReference>
<evidence type="ECO:0000256" key="9">
    <source>
        <dbReference type="ARBA" id="ARBA00023204"/>
    </source>
</evidence>
<reference evidence="15" key="1">
    <citation type="submission" date="2021-02" db="EMBL/GenBank/DDBJ databases">
        <authorList>
            <person name="Dougan E. K."/>
            <person name="Rhodes N."/>
            <person name="Thang M."/>
            <person name="Chan C."/>
        </authorList>
    </citation>
    <scope>NUCLEOTIDE SEQUENCE</scope>
</reference>
<dbReference type="GO" id="GO:0000724">
    <property type="term" value="P:double-strand break repair via homologous recombination"/>
    <property type="evidence" value="ECO:0007669"/>
    <property type="project" value="TreeGrafter"/>
</dbReference>
<dbReference type="CDD" id="cd00051">
    <property type="entry name" value="EFh"/>
    <property type="match status" value="4"/>
</dbReference>
<keyword evidence="12" id="KW-0472">Membrane</keyword>
<feature type="region of interest" description="Disordered" evidence="11">
    <location>
        <begin position="1185"/>
        <end position="1214"/>
    </location>
</feature>
<feature type="region of interest" description="Disordered" evidence="11">
    <location>
        <begin position="2476"/>
        <end position="2510"/>
    </location>
</feature>
<feature type="compositionally biased region" description="Polar residues" evidence="11">
    <location>
        <begin position="993"/>
        <end position="1008"/>
    </location>
</feature>
<protein>
    <recommendedName>
        <fullName evidence="3">DNA polymerase zeta catalytic subunit</fullName>
        <ecNumber evidence="2">2.7.7.7</ecNumber>
    </recommendedName>
</protein>
<dbReference type="InterPro" id="IPR042087">
    <property type="entry name" value="DNA_pol_B_thumb"/>
</dbReference>
<dbReference type="Gene3D" id="1.10.238.10">
    <property type="entry name" value="EF-hand"/>
    <property type="match status" value="4"/>
</dbReference>
<dbReference type="InterPro" id="IPR006133">
    <property type="entry name" value="DNA-dir_DNA_pol_B_exonuc"/>
</dbReference>
<feature type="domain" description="SWIM-type" evidence="14">
    <location>
        <begin position="2284"/>
        <end position="2317"/>
    </location>
</feature>
<feature type="domain" description="EF-hand" evidence="13">
    <location>
        <begin position="250"/>
        <end position="285"/>
    </location>
</feature>
<keyword evidence="12" id="KW-1133">Transmembrane helix</keyword>
<feature type="domain" description="EF-hand" evidence="13">
    <location>
        <begin position="416"/>
        <end position="449"/>
    </location>
</feature>
<evidence type="ECO:0000256" key="4">
    <source>
        <dbReference type="ARBA" id="ARBA00022679"/>
    </source>
</evidence>
<organism evidence="15 16">
    <name type="scientific">Polarella glacialis</name>
    <name type="common">Dinoflagellate</name>
    <dbReference type="NCBI Taxonomy" id="89957"/>
    <lineage>
        <taxon>Eukaryota</taxon>
        <taxon>Sar</taxon>
        <taxon>Alveolata</taxon>
        <taxon>Dinophyceae</taxon>
        <taxon>Suessiales</taxon>
        <taxon>Suessiaceae</taxon>
        <taxon>Polarella</taxon>
    </lineage>
</organism>
<feature type="domain" description="EF-hand" evidence="13">
    <location>
        <begin position="380"/>
        <end position="415"/>
    </location>
</feature>
<dbReference type="GO" id="GO:0000166">
    <property type="term" value="F:nucleotide binding"/>
    <property type="evidence" value="ECO:0007669"/>
    <property type="project" value="InterPro"/>
</dbReference>
<feature type="transmembrane region" description="Helical" evidence="12">
    <location>
        <begin position="2597"/>
        <end position="2616"/>
    </location>
</feature>
<dbReference type="SMART" id="SM00054">
    <property type="entry name" value="EFh"/>
    <property type="match status" value="8"/>
</dbReference>
<keyword evidence="10" id="KW-0479">Metal-binding</keyword>
<sequence length="2645" mass="289580">MPPGGLPPLVRAPATVLGQRETDMREWGPGHQAFSAASVWLGNAAKEGRRSNARPNFRAGENNGDMTAKSLHGMTVPARRLVAASGAMTARELRKADRDHSKLFAPLSKDERDMKQVLRLISQKAAQKFCTVRKALRHLDADCDGSLDKSEVRYFFRAYDFTDEVSDKFFDYLDVNKTGELDYANFINFLRPFLEGAVSGNPITARDLTRQPGAPDSMFEDALGYPEEEAPDALADFQDVLRIIGQKASEKFGSLREAFRMMDGDRSGSITRSETRYFFRAFNLPQEIADRFHNAMDLNGSREVSFKEFCAVLGPYLKIDKDALLPKKWVHDRELTPASPFMEADSTGPAEDTNYKKQVNSETRAELRKLMTDIGNKLPLKFKHSRDAFRGLDLERNGRITRGEMHGFFRGFGHPEAVADRVFDLLDEEKNGEIDFGAFMSHFDAVLGPAFRAAKRQPLIEVEDVKVAKEVNDIAQVITDSLTTKYKNLQSAFRALDLNKDGKVSQTRSEMRYEMRVFIKKFGMPVESADKFFLALDHDMSGYIRYGEFVQMAILRLCFRGSFKELIILSVAYPRLAAIEAMKSISFSLTALDMQMVEPVSGLDDLVDLPWPCLLGRQPQKVPVIRLFGVSRQGASVCAQVHGFRPFFYAELSEEAAAALKSRKTQSSASTSTSAGNQLPEETEEAEMAKLAAAIEATAARAGRPQARIVGLRLERWRSIYGLRLQASPFLRLELLDPRDVEPVAAMLQRGEVSLLGCAQAHEAHLPFLLHFLSEHHICGGGVVRVCGHPRPGRESSSVASTGSTTHCQQTCCSVELDISAPQGMLNLVEYRELLRRTGVGPEARALASLRSQLGEDVVLAGSRPKAQEPSLAKGAVVSGGENGSRPLPAARTTPLAVRHALHRWLAGGQPPGPEAASSLSAAAAGVAAALHAAGQTATIPDLEDMVAPLAPGGLKERRCRFARAPASPARFSDPADDPRRRSFSATHPLRNPSPSDDTKSTPVADQSAMAQASPMLNMPAAASTSCSSDVQWEDLASVLSLEILGTCNAKQNQSRPGEGEGDNSYDPTKDSVAAVCYALRPHGCVLGGRRLQPPDQRGAIVVAESLSKQEEWKSSMPPEFMKLQLVSSEEELLEALVDFVRKADPDVCLGWEVRSRSWGFLLARARVLGRQDLRRALSRAPFDASPLPLPMPGQASTRGSSGQQDPSTYESEMVAPSELQLPGRLLLNVWRLLMHVTFGTKLRSYAPQEAAKELLGRSMPQLATAELSRLWSEAEFEGRLAALKHVTDRAALSLEVLDSQQMLPRAGELSRLFGMDVLSGFTRGTQLRVESLLMRVAHAAGFLLLSASQEQVRQQPALECLPLVMEPSSGYYWDPVLVLDFKGMYPSLIVAHNISFDTCLGHSRRTGPGPSCQLGVLSSPWQLGKGPAQAAAACFEQGDALVDVSADCPVQLAPSGCLFASAQLRRGLLPMMLAEVLRLRAETKRLAKQSTTSAQLAKRLEHKQFGLKYFANVTYGYCSASFSGRMPCSEIADAIVSSGRQALEEVTCFLEAGWPGARVIYGDTDSVFVQMKGYSLEDAFVAGHQICAEVSSKHPSPVELEFEKVYMPCLCLTKKRYAGIAFAGISGIALLPYLVVKGVEAVRRDQCRIASKVQQEVLTELFRTKDLSAAKRLFVARVTDLLRVMLLQLNLFAVSRSTKLLDLLQLLLTVVLCGLSRISALRIRYVRSAFEQALAAAIAGEHTAGRSTYTAEARELICSKTAQYPHQGKMDLKNYVLFPRLQGEVRRCHRRQRLQEAGFQLRGTRHRPESEQPCPPVRDPTTGNRKLCRAVPQIGLFTFGERVAYAVALGPVGARLVDRCVTPAALHEAGATGSNVPRLDRWWYAEKAGFSYSITYSHANLRQAASPIIATKMDAALFPGPAQLPVPLVHWFVCYAHFAAAAARPLECDVFRGFLVLVSGFRIQHGCHSTEVKQLRSAAAAERKPIRGCRWCFCFKSTLPGLRQLDTWPLLLSFFRFRFLRAARALGFQSICDTTPVMRGFDFGRLLGVLGGGCVERGVRCQGEACAPSSGAQNLKLASASLDGLAAVAHLRCSILRRSCVAAEYCPSLGRRVAAEMEEPAELRCNMVTVDSASEDDEEAGSTSELGAQGEPKQPESLAGGSGSKDIGDVVLLSSGDETPLQLQPLLVLDVDALSLRKEVKKDGPALGTDCGPQNLPASELPLPMMPWPVPALALEGYISAPSKRVRECIERAKSHRLQLITAEVIAKGEIAVAVLGHTGNVYDVRLGSRILCTCPDFTKAQAACKHLLFVMVQVLQLPAEDPRLWQKALLPRELDDLRVRLEQQSDSWAQFKASEDVIAACIASGPVLRRPLGEQCPVCLDPVASLVGEVFCVGCGRNMHRECWEQLQQQQEQQQQHQQQPQQPQQQQWQAAAPETAAAMALPGAPAAEVPSASSSLATTGGAVDASATLRAWSMSAQPTTRTTTPTTTTSTTATTTTTRQQHTTATVERVSVPPAKGTESSPAVSCPHCRLSPQCDWRDGDAEAWICLRLFFIFKFQFVVICCCFRFFLSFYTLSNYKEASAKGTAKAAPGQPLLRRVNLASVSLGCIAFLIVVVLYLYYFIILLLLCLLLFAVVLFHLFLF</sequence>
<dbReference type="Pfam" id="PF13499">
    <property type="entry name" value="EF-hand_7"/>
    <property type="match status" value="2"/>
</dbReference>
<dbReference type="Pfam" id="PF00136">
    <property type="entry name" value="DNA_pol_B"/>
    <property type="match status" value="1"/>
</dbReference>
<keyword evidence="8" id="KW-0239">DNA-directed DNA polymerase</keyword>
<comment type="caution">
    <text evidence="15">The sequence shown here is derived from an EMBL/GenBank/DDBJ whole genome shotgun (WGS) entry which is preliminary data.</text>
</comment>
<evidence type="ECO:0000259" key="13">
    <source>
        <dbReference type="PROSITE" id="PS50222"/>
    </source>
</evidence>
<dbReference type="Gene3D" id="3.30.420.10">
    <property type="entry name" value="Ribonuclease H-like superfamily/Ribonuclease H"/>
    <property type="match status" value="1"/>
</dbReference>
<feature type="region of interest" description="Disordered" evidence="11">
    <location>
        <begin position="2416"/>
        <end position="2439"/>
    </location>
</feature>
<evidence type="ECO:0000313" key="15">
    <source>
        <dbReference type="EMBL" id="CAE8682067.1"/>
    </source>
</evidence>
<dbReference type="Pfam" id="PF13202">
    <property type="entry name" value="EF-hand_5"/>
    <property type="match status" value="1"/>
</dbReference>
<keyword evidence="7" id="KW-0106">Calcium</keyword>
<dbReference type="InterPro" id="IPR007527">
    <property type="entry name" value="Znf_SWIM"/>
</dbReference>
<dbReference type="Pfam" id="PF03104">
    <property type="entry name" value="DNA_pol_B_exo1"/>
    <property type="match status" value="1"/>
</dbReference>
<evidence type="ECO:0000256" key="1">
    <source>
        <dbReference type="ARBA" id="ARBA00005755"/>
    </source>
</evidence>
<dbReference type="InterPro" id="IPR017964">
    <property type="entry name" value="DNA-dir_DNA_pol_B_CS"/>
</dbReference>
<dbReference type="PROSITE" id="PS00018">
    <property type="entry name" value="EF_HAND_1"/>
    <property type="match status" value="1"/>
</dbReference>
<evidence type="ECO:0000256" key="8">
    <source>
        <dbReference type="ARBA" id="ARBA00022932"/>
    </source>
</evidence>
<dbReference type="GO" id="GO:0003887">
    <property type="term" value="F:DNA-directed DNA polymerase activity"/>
    <property type="evidence" value="ECO:0007669"/>
    <property type="project" value="UniProtKB-KW"/>
</dbReference>
<dbReference type="Gene3D" id="3.30.342.10">
    <property type="entry name" value="DNA Polymerase, chain B, domain 1"/>
    <property type="match status" value="1"/>
</dbReference>
<accession>A0A813JM68</accession>
<dbReference type="EC" id="2.7.7.7" evidence="2"/>
<dbReference type="Gene3D" id="3.90.1600.10">
    <property type="entry name" value="Palm domain of DNA polymerase"/>
    <property type="match status" value="1"/>
</dbReference>
<dbReference type="EMBL" id="CAJNNW010026027">
    <property type="protein sequence ID" value="CAE8682067.1"/>
    <property type="molecule type" value="Genomic_DNA"/>
</dbReference>
<comment type="similarity">
    <text evidence="1">Belongs to the DNA polymerase type-B family.</text>
</comment>
<dbReference type="InterPro" id="IPR012337">
    <property type="entry name" value="RNaseH-like_sf"/>
</dbReference>
<dbReference type="InterPro" id="IPR018247">
    <property type="entry name" value="EF_Hand_1_Ca_BS"/>
</dbReference>
<evidence type="ECO:0000256" key="12">
    <source>
        <dbReference type="SAM" id="Phobius"/>
    </source>
</evidence>
<dbReference type="PANTHER" id="PTHR45812">
    <property type="entry name" value="DNA POLYMERASE ZETA CATALYTIC SUBUNIT"/>
    <property type="match status" value="1"/>
</dbReference>
<evidence type="ECO:0000256" key="5">
    <source>
        <dbReference type="ARBA" id="ARBA00022695"/>
    </source>
</evidence>
<keyword evidence="4" id="KW-0808">Transferase</keyword>
<dbReference type="SUPFAM" id="SSF56672">
    <property type="entry name" value="DNA/RNA polymerases"/>
    <property type="match status" value="1"/>
</dbReference>
<dbReference type="InterPro" id="IPR030559">
    <property type="entry name" value="PolZ_Rev3"/>
</dbReference>
<dbReference type="GO" id="GO:0042276">
    <property type="term" value="P:error-prone translesion synthesis"/>
    <property type="evidence" value="ECO:0007669"/>
    <property type="project" value="TreeGrafter"/>
</dbReference>
<evidence type="ECO:0000256" key="2">
    <source>
        <dbReference type="ARBA" id="ARBA00012417"/>
    </source>
</evidence>
<evidence type="ECO:0000256" key="3">
    <source>
        <dbReference type="ARBA" id="ARBA00021589"/>
    </source>
</evidence>
<feature type="region of interest" description="Disordered" evidence="11">
    <location>
        <begin position="965"/>
        <end position="1008"/>
    </location>
</feature>
<dbReference type="InterPro" id="IPR036397">
    <property type="entry name" value="RNaseH_sf"/>
</dbReference>
<evidence type="ECO:0000256" key="7">
    <source>
        <dbReference type="ARBA" id="ARBA00022837"/>
    </source>
</evidence>
<keyword evidence="9" id="KW-0234">DNA repair</keyword>
<evidence type="ECO:0000259" key="14">
    <source>
        <dbReference type="PROSITE" id="PS50966"/>
    </source>
</evidence>
<dbReference type="Gene3D" id="1.10.287.690">
    <property type="entry name" value="Helix hairpin bin"/>
    <property type="match status" value="1"/>
</dbReference>
<dbReference type="GO" id="GO:0016035">
    <property type="term" value="C:zeta DNA polymerase complex"/>
    <property type="evidence" value="ECO:0007669"/>
    <property type="project" value="InterPro"/>
</dbReference>
<feature type="compositionally biased region" description="Polar residues" evidence="11">
    <location>
        <begin position="1195"/>
        <end position="1211"/>
    </location>
</feature>